<dbReference type="EMBL" id="WJIE01000005">
    <property type="protein sequence ID" value="MRG94004.1"/>
    <property type="molecule type" value="Genomic_DNA"/>
</dbReference>
<keyword evidence="2" id="KW-1185">Reference proteome</keyword>
<name>A0A6N7PVA3_9BACT</name>
<dbReference type="Proteomes" id="UP000440224">
    <property type="component" value="Unassembled WGS sequence"/>
</dbReference>
<accession>A0A6N7PVA3</accession>
<reference evidence="1 2" key="1">
    <citation type="submission" date="2019-10" db="EMBL/GenBank/DDBJ databases">
        <title>A soil myxobacterium in the family Polyangiaceae.</title>
        <authorList>
            <person name="Li Y."/>
            <person name="Wang J."/>
        </authorList>
    </citation>
    <scope>NUCLEOTIDE SEQUENCE [LARGE SCALE GENOMIC DNA]</scope>
    <source>
        <strain evidence="1 2">DSM 14734</strain>
    </source>
</reference>
<proteinExistence type="predicted"/>
<dbReference type="RefSeq" id="WP_153820839.1">
    <property type="nucleotide sequence ID" value="NZ_WJIE01000005.1"/>
</dbReference>
<gene>
    <name evidence="1" type="ORF">GF068_19080</name>
</gene>
<comment type="caution">
    <text evidence="1">The sequence shown here is derived from an EMBL/GenBank/DDBJ whole genome shotgun (WGS) entry which is preliminary data.</text>
</comment>
<organism evidence="1 2">
    <name type="scientific">Polyangium spumosum</name>
    <dbReference type="NCBI Taxonomy" id="889282"/>
    <lineage>
        <taxon>Bacteria</taxon>
        <taxon>Pseudomonadati</taxon>
        <taxon>Myxococcota</taxon>
        <taxon>Polyangia</taxon>
        <taxon>Polyangiales</taxon>
        <taxon>Polyangiaceae</taxon>
        <taxon>Polyangium</taxon>
    </lineage>
</organism>
<evidence type="ECO:0000313" key="1">
    <source>
        <dbReference type="EMBL" id="MRG94004.1"/>
    </source>
</evidence>
<evidence type="ECO:0000313" key="2">
    <source>
        <dbReference type="Proteomes" id="UP000440224"/>
    </source>
</evidence>
<dbReference type="AlphaFoldDB" id="A0A6N7PVA3"/>
<sequence>MRTPFGSITSLLVMLVAGCNTVDPDECWVNNTSGGFGDDGPIPIGAGVGATSSGDFPGGAPLDYGGGGEANPCMAGRFVYFKPSDFPFVTTVHHDGPGPGGYQQAKCNLEFYDFREEGAKQWHCPFTIGMPLRTEHMGKISAIRAANLSVEITEAVAADRETNFELPSGIFCEKFIINVNKAFKETYPYLGASAVKK</sequence>
<dbReference type="OrthoDB" id="5522577at2"/>
<dbReference type="PROSITE" id="PS51257">
    <property type="entry name" value="PROKAR_LIPOPROTEIN"/>
    <property type="match status" value="1"/>
</dbReference>
<protein>
    <submittedName>
        <fullName evidence="1">Uncharacterized protein</fullName>
    </submittedName>
</protein>